<proteinExistence type="predicted"/>
<organism evidence="1">
    <name type="scientific">Panstrongylus lignarius</name>
    <dbReference type="NCBI Taxonomy" id="156445"/>
    <lineage>
        <taxon>Eukaryota</taxon>
        <taxon>Metazoa</taxon>
        <taxon>Ecdysozoa</taxon>
        <taxon>Arthropoda</taxon>
        <taxon>Hexapoda</taxon>
        <taxon>Insecta</taxon>
        <taxon>Pterygota</taxon>
        <taxon>Neoptera</taxon>
        <taxon>Paraneoptera</taxon>
        <taxon>Hemiptera</taxon>
        <taxon>Heteroptera</taxon>
        <taxon>Panheteroptera</taxon>
        <taxon>Cimicomorpha</taxon>
        <taxon>Reduviidae</taxon>
        <taxon>Triatominae</taxon>
        <taxon>Panstrongylus</taxon>
    </lineage>
</organism>
<accession>A0A224XQS1</accession>
<reference evidence="1" key="1">
    <citation type="journal article" date="2018" name="PLoS Negl. Trop. Dis.">
        <title>An insight into the salivary gland and fat body transcriptome of Panstrongylus lignarius (Hemiptera: Heteroptera), the main vector of Chagas disease in Peru.</title>
        <authorList>
            <person name="Nevoa J.C."/>
            <person name="Mendes M.T."/>
            <person name="da Silva M.V."/>
            <person name="Soares S.C."/>
            <person name="Oliveira C.J.F."/>
            <person name="Ribeiro J.M.C."/>
        </authorList>
    </citation>
    <scope>NUCLEOTIDE SEQUENCE</scope>
</reference>
<protein>
    <submittedName>
        <fullName evidence="1">Uncharacterized protein</fullName>
    </submittedName>
</protein>
<evidence type="ECO:0000313" key="1">
    <source>
        <dbReference type="EMBL" id="JAW14855.1"/>
    </source>
</evidence>
<name>A0A224XQS1_9HEMI</name>
<sequence>MSDLKNILNTIGEEETQYLSLRQLSLNTPYPIISINKVDTKYGKSLYVILKANSHNLKCFLPKIYGHKIDEHIIDKYKPMSLSLINKGVNKNNSFKIEFV</sequence>
<dbReference type="AlphaFoldDB" id="A0A224XQS1"/>
<dbReference type="EMBL" id="GFTR01001571">
    <property type="protein sequence ID" value="JAW14855.1"/>
    <property type="molecule type" value="Transcribed_RNA"/>
</dbReference>